<dbReference type="PANTHER" id="PTHR23272:SF184">
    <property type="entry name" value="OS03G0311250 PROTEIN"/>
    <property type="match status" value="1"/>
</dbReference>
<accession>A0A8J5FQN1</accession>
<dbReference type="GO" id="GO:0046983">
    <property type="term" value="F:protein dimerization activity"/>
    <property type="evidence" value="ECO:0007669"/>
    <property type="project" value="InterPro"/>
</dbReference>
<keyword evidence="3" id="KW-1185">Reference proteome</keyword>
<dbReference type="AlphaFoldDB" id="A0A8J5FQN1"/>
<reference evidence="2 3" key="1">
    <citation type="submission" date="2020-08" db="EMBL/GenBank/DDBJ databases">
        <title>Plant Genome Project.</title>
        <authorList>
            <person name="Zhang R.-G."/>
        </authorList>
    </citation>
    <scope>NUCLEOTIDE SEQUENCE [LARGE SCALE GENOMIC DNA]</scope>
    <source>
        <tissue evidence="2">Rhizome</tissue>
    </source>
</reference>
<feature type="domain" description="HAT C-terminal dimerisation" evidence="1">
    <location>
        <begin position="6"/>
        <end position="74"/>
    </location>
</feature>
<comment type="caution">
    <text evidence="2">The sequence shown here is derived from an EMBL/GenBank/DDBJ whole genome shotgun (WGS) entry which is preliminary data.</text>
</comment>
<dbReference type="Pfam" id="PF05699">
    <property type="entry name" value="Dimer_Tnp_hAT"/>
    <property type="match status" value="1"/>
</dbReference>
<dbReference type="SUPFAM" id="SSF53098">
    <property type="entry name" value="Ribonuclease H-like"/>
    <property type="match status" value="1"/>
</dbReference>
<dbReference type="EMBL" id="JACMSC010000013">
    <property type="protein sequence ID" value="KAG6493103.1"/>
    <property type="molecule type" value="Genomic_DNA"/>
</dbReference>
<sequence>MRLKNDLINLLECWRGSEARYPILSIIAKDIFAIPCSTLASESAFILGKRVVDPFRSSLSPKMAEALVCTSDWLRAEEFSFWKDPTDDNFELYKEIGKTANVT</sequence>
<evidence type="ECO:0000313" key="3">
    <source>
        <dbReference type="Proteomes" id="UP000734854"/>
    </source>
</evidence>
<dbReference type="InterPro" id="IPR012337">
    <property type="entry name" value="RNaseH-like_sf"/>
</dbReference>
<dbReference type="Proteomes" id="UP000734854">
    <property type="component" value="Unassembled WGS sequence"/>
</dbReference>
<evidence type="ECO:0000313" key="2">
    <source>
        <dbReference type="EMBL" id="KAG6493103.1"/>
    </source>
</evidence>
<dbReference type="PANTHER" id="PTHR23272">
    <property type="entry name" value="BED FINGER-RELATED"/>
    <property type="match status" value="1"/>
</dbReference>
<proteinExistence type="predicted"/>
<protein>
    <recommendedName>
        <fullName evidence="1">HAT C-terminal dimerisation domain-containing protein</fullName>
    </recommendedName>
</protein>
<dbReference type="InterPro" id="IPR008906">
    <property type="entry name" value="HATC_C_dom"/>
</dbReference>
<evidence type="ECO:0000259" key="1">
    <source>
        <dbReference type="Pfam" id="PF05699"/>
    </source>
</evidence>
<name>A0A8J5FQN1_ZINOF</name>
<gene>
    <name evidence="2" type="ORF">ZIOFF_048080</name>
</gene>
<organism evidence="2 3">
    <name type="scientific">Zingiber officinale</name>
    <name type="common">Ginger</name>
    <name type="synonym">Amomum zingiber</name>
    <dbReference type="NCBI Taxonomy" id="94328"/>
    <lineage>
        <taxon>Eukaryota</taxon>
        <taxon>Viridiplantae</taxon>
        <taxon>Streptophyta</taxon>
        <taxon>Embryophyta</taxon>
        <taxon>Tracheophyta</taxon>
        <taxon>Spermatophyta</taxon>
        <taxon>Magnoliopsida</taxon>
        <taxon>Liliopsida</taxon>
        <taxon>Zingiberales</taxon>
        <taxon>Zingiberaceae</taxon>
        <taxon>Zingiber</taxon>
    </lineage>
</organism>